<evidence type="ECO:0000313" key="2">
    <source>
        <dbReference type="Proteomes" id="UP001333110"/>
    </source>
</evidence>
<organism evidence="1 2">
    <name type="scientific">Mycteria americana</name>
    <name type="common">Wood stork</name>
    <dbReference type="NCBI Taxonomy" id="33587"/>
    <lineage>
        <taxon>Eukaryota</taxon>
        <taxon>Metazoa</taxon>
        <taxon>Chordata</taxon>
        <taxon>Craniata</taxon>
        <taxon>Vertebrata</taxon>
        <taxon>Euteleostomi</taxon>
        <taxon>Archelosauria</taxon>
        <taxon>Archosauria</taxon>
        <taxon>Dinosauria</taxon>
        <taxon>Saurischia</taxon>
        <taxon>Theropoda</taxon>
        <taxon>Coelurosauria</taxon>
        <taxon>Aves</taxon>
        <taxon>Neognathae</taxon>
        <taxon>Neoaves</taxon>
        <taxon>Aequornithes</taxon>
        <taxon>Ciconiiformes</taxon>
        <taxon>Ciconiidae</taxon>
        <taxon>Mycteria</taxon>
    </lineage>
</organism>
<dbReference type="EMBL" id="JAUNZN010000002">
    <property type="protein sequence ID" value="KAK4827997.1"/>
    <property type="molecule type" value="Genomic_DNA"/>
</dbReference>
<dbReference type="PANTHER" id="PTHR33332">
    <property type="entry name" value="REVERSE TRANSCRIPTASE DOMAIN-CONTAINING PROTEIN"/>
    <property type="match status" value="1"/>
</dbReference>
<keyword evidence="2" id="KW-1185">Reference proteome</keyword>
<protein>
    <recommendedName>
        <fullName evidence="3">Reverse transcriptase domain-containing protein</fullName>
    </recommendedName>
</protein>
<gene>
    <name evidence="1" type="ORF">QYF61_022774</name>
</gene>
<sequence>MEDARFRVPTDLTIYGQRSHTKIENFLEQEPCGYWWMKNWIRRGNVHLQSRKPIISWVAQKEAWPESPLRKVILPLYSALVRAHLEYCVQFWGSQHKKDMDLLEQVQRRVTKMVIGLEHLSYEKKAESWDCLAWRRESSGETFLWPFQCKKGAYKKGPFQPKPFCDSMMVGTNNIFINDIDGGIECTFSKFVNDTKLSGAVNMLEGTNAVQRGLDKLEQWAKVNLMKFNKAKRKVLCLGQGNPQYQYRLGDECVESRSVEKDLWILGDSDRASLTNSSPEPCNLCIKFIDCY</sequence>
<dbReference type="AlphaFoldDB" id="A0AAN7NM86"/>
<evidence type="ECO:0008006" key="3">
    <source>
        <dbReference type="Google" id="ProtNLM"/>
    </source>
</evidence>
<proteinExistence type="predicted"/>
<dbReference type="Proteomes" id="UP001333110">
    <property type="component" value="Unassembled WGS sequence"/>
</dbReference>
<accession>A0AAN7NM86</accession>
<comment type="caution">
    <text evidence="1">The sequence shown here is derived from an EMBL/GenBank/DDBJ whole genome shotgun (WGS) entry which is preliminary data.</text>
</comment>
<evidence type="ECO:0000313" key="1">
    <source>
        <dbReference type="EMBL" id="KAK4827997.1"/>
    </source>
</evidence>
<reference evidence="1 2" key="1">
    <citation type="journal article" date="2023" name="J. Hered.">
        <title>Chromosome-level genome of the wood stork (Mycteria americana) provides insight into avian chromosome evolution.</title>
        <authorList>
            <person name="Flamio R. Jr."/>
            <person name="Ramstad K.M."/>
        </authorList>
    </citation>
    <scope>NUCLEOTIDE SEQUENCE [LARGE SCALE GENOMIC DNA]</scope>
    <source>
        <strain evidence="1">JAX WOST 10</strain>
    </source>
</reference>
<name>A0AAN7NM86_MYCAM</name>